<dbReference type="InterPro" id="IPR041088">
    <property type="entry name" value="RHH_8"/>
</dbReference>
<dbReference type="Pfam" id="PF17723">
    <property type="entry name" value="RHH_8"/>
    <property type="match status" value="1"/>
</dbReference>
<dbReference type="SUPFAM" id="SSF47598">
    <property type="entry name" value="Ribbon-helix-helix"/>
    <property type="match status" value="1"/>
</dbReference>
<reference evidence="1 2" key="1">
    <citation type="submission" date="2016-10" db="EMBL/GenBank/DDBJ databases">
        <authorList>
            <person name="de Groot N.N."/>
        </authorList>
    </citation>
    <scope>NUCLEOTIDE SEQUENCE [LARGE SCALE GENOMIC DNA]</scope>
    <source>
        <strain evidence="1 2">DSM 26880</strain>
    </source>
</reference>
<dbReference type="GO" id="GO:0003677">
    <property type="term" value="F:DNA binding"/>
    <property type="evidence" value="ECO:0007669"/>
    <property type="project" value="UniProtKB-KW"/>
</dbReference>
<sequence>MLLALARAGHYLPSKWMEIELPRQIKPSDTEKVTINLGYVDLGRIDLLVEEGFYTNRTNFIRTAIRAQLGTHGGEVGRLIERRTLNVGLRDFTRADLEAARDAGEVLHIKVVGLARLAHDITPDLALATIGSINILGALQAPSELRAALAHRIT</sequence>
<dbReference type="Proteomes" id="UP000199286">
    <property type="component" value="Unassembled WGS sequence"/>
</dbReference>
<protein>
    <submittedName>
        <fullName evidence="1">Transcriptional regulator, contains Arc/MetJ-type RHH (Ribbon-helix-helix) DNA-binding domain</fullName>
    </submittedName>
</protein>
<dbReference type="PANTHER" id="PTHR36215">
    <property type="entry name" value="BLL4998 PROTEIN"/>
    <property type="match status" value="1"/>
</dbReference>
<evidence type="ECO:0000313" key="1">
    <source>
        <dbReference type="EMBL" id="SDY91889.1"/>
    </source>
</evidence>
<accession>A0A1H3NUP5</accession>
<dbReference type="InterPro" id="IPR010985">
    <property type="entry name" value="Ribbon_hlx_hlx"/>
</dbReference>
<keyword evidence="1" id="KW-0238">DNA-binding</keyword>
<organism evidence="1 2">
    <name type="scientific">Citreimonas salinaria</name>
    <dbReference type="NCBI Taxonomy" id="321339"/>
    <lineage>
        <taxon>Bacteria</taxon>
        <taxon>Pseudomonadati</taxon>
        <taxon>Pseudomonadota</taxon>
        <taxon>Alphaproteobacteria</taxon>
        <taxon>Rhodobacterales</taxon>
        <taxon>Roseobacteraceae</taxon>
        <taxon>Citreimonas</taxon>
    </lineage>
</organism>
<dbReference type="PANTHER" id="PTHR36215:SF1">
    <property type="entry name" value="BLL4998 PROTEIN"/>
    <property type="match status" value="1"/>
</dbReference>
<dbReference type="GO" id="GO:0006355">
    <property type="term" value="P:regulation of DNA-templated transcription"/>
    <property type="evidence" value="ECO:0007669"/>
    <property type="project" value="InterPro"/>
</dbReference>
<proteinExistence type="predicted"/>
<evidence type="ECO:0000313" key="2">
    <source>
        <dbReference type="Proteomes" id="UP000199286"/>
    </source>
</evidence>
<dbReference type="CDD" id="cd22231">
    <property type="entry name" value="RHH_NikR_HicB-like"/>
    <property type="match status" value="1"/>
</dbReference>
<dbReference type="AlphaFoldDB" id="A0A1H3NUP5"/>
<dbReference type="STRING" id="321339.SAMN05444340_13010"/>
<keyword evidence="2" id="KW-1185">Reference proteome</keyword>
<gene>
    <name evidence="1" type="ORF">SAMN05444340_13010</name>
</gene>
<name>A0A1H3NUP5_9RHOB</name>
<dbReference type="EMBL" id="FNPF01000030">
    <property type="protein sequence ID" value="SDY91889.1"/>
    <property type="molecule type" value="Genomic_DNA"/>
</dbReference>